<organism evidence="3 4">
    <name type="scientific">Dendrothele bispora (strain CBS 962.96)</name>
    <dbReference type="NCBI Taxonomy" id="1314807"/>
    <lineage>
        <taxon>Eukaryota</taxon>
        <taxon>Fungi</taxon>
        <taxon>Dikarya</taxon>
        <taxon>Basidiomycota</taxon>
        <taxon>Agaricomycotina</taxon>
        <taxon>Agaricomycetes</taxon>
        <taxon>Agaricomycetidae</taxon>
        <taxon>Agaricales</taxon>
        <taxon>Agaricales incertae sedis</taxon>
        <taxon>Dendrothele</taxon>
    </lineage>
</organism>
<dbReference type="GO" id="GO:0003950">
    <property type="term" value="F:NAD+ poly-ADP-ribosyltransferase activity"/>
    <property type="evidence" value="ECO:0007669"/>
    <property type="project" value="InterPro"/>
</dbReference>
<proteinExistence type="predicted"/>
<dbReference type="Pfam" id="PF00644">
    <property type="entry name" value="PARP"/>
    <property type="match status" value="1"/>
</dbReference>
<feature type="region of interest" description="Disordered" evidence="1">
    <location>
        <begin position="157"/>
        <end position="177"/>
    </location>
</feature>
<dbReference type="SUPFAM" id="SSF56399">
    <property type="entry name" value="ADP-ribosylation"/>
    <property type="match status" value="1"/>
</dbReference>
<feature type="compositionally biased region" description="Polar residues" evidence="1">
    <location>
        <begin position="1"/>
        <end position="12"/>
    </location>
</feature>
<evidence type="ECO:0000256" key="1">
    <source>
        <dbReference type="SAM" id="MobiDB-lite"/>
    </source>
</evidence>
<dbReference type="Gene3D" id="3.90.228.10">
    <property type="match status" value="1"/>
</dbReference>
<protein>
    <recommendedName>
        <fullName evidence="2">PARP catalytic domain-containing protein</fullName>
    </recommendedName>
</protein>
<evidence type="ECO:0000313" key="3">
    <source>
        <dbReference type="EMBL" id="THU75973.1"/>
    </source>
</evidence>
<dbReference type="OrthoDB" id="10256774at2759"/>
<keyword evidence="4" id="KW-1185">Reference proteome</keyword>
<feature type="region of interest" description="Disordered" evidence="1">
    <location>
        <begin position="1"/>
        <end position="27"/>
    </location>
</feature>
<dbReference type="EMBL" id="ML181321">
    <property type="protein sequence ID" value="THU75973.1"/>
    <property type="molecule type" value="Genomic_DNA"/>
</dbReference>
<dbReference type="Proteomes" id="UP000297245">
    <property type="component" value="Unassembled WGS sequence"/>
</dbReference>
<name>A0A4S8KKJ6_DENBC</name>
<sequence length="356" mass="39411">METFGKKNSNIIDLTLDDDDDNDNDVEEASTRVTTRSHCWHPAGVEMTDVTNLSSTKSSATRRRKTVVAKGSDGFDQSNVIVIESDSDDEIPKTTSSSSVAKSKPKRHIALALSSSYNAVASSSSRRVEDDSIEVIEVNSTSVNVNVIHDERQSVAVTAGPSSHSWREGQDDSEPLFHPEDAELAKRLAEEERKDYRELIEKIEGREEGIVFRVVVNADGTLEDGTPAHPDDIARFEPWRQNFEAGGQKVKRFHWIVNYELEKRFEAARDDLRNLLGEEPEEIRLWHGTASANIDSILKGGFRIGGMNGHPVQHGAALGRGIYLAKNGSMSVGYAMGADRIFGCRGEVVDSFYIFN</sequence>
<dbReference type="AlphaFoldDB" id="A0A4S8KKJ6"/>
<feature type="non-terminal residue" evidence="3">
    <location>
        <position position="1"/>
    </location>
</feature>
<feature type="domain" description="PARP catalytic" evidence="2">
    <location>
        <begin position="256"/>
        <end position="336"/>
    </location>
</feature>
<evidence type="ECO:0000259" key="2">
    <source>
        <dbReference type="Pfam" id="PF00644"/>
    </source>
</evidence>
<reference evidence="3 4" key="1">
    <citation type="journal article" date="2019" name="Nat. Ecol. Evol.">
        <title>Megaphylogeny resolves global patterns of mushroom evolution.</title>
        <authorList>
            <person name="Varga T."/>
            <person name="Krizsan K."/>
            <person name="Foldi C."/>
            <person name="Dima B."/>
            <person name="Sanchez-Garcia M."/>
            <person name="Sanchez-Ramirez S."/>
            <person name="Szollosi G.J."/>
            <person name="Szarkandi J.G."/>
            <person name="Papp V."/>
            <person name="Albert L."/>
            <person name="Andreopoulos W."/>
            <person name="Angelini C."/>
            <person name="Antonin V."/>
            <person name="Barry K.W."/>
            <person name="Bougher N.L."/>
            <person name="Buchanan P."/>
            <person name="Buyck B."/>
            <person name="Bense V."/>
            <person name="Catcheside P."/>
            <person name="Chovatia M."/>
            <person name="Cooper J."/>
            <person name="Damon W."/>
            <person name="Desjardin D."/>
            <person name="Finy P."/>
            <person name="Geml J."/>
            <person name="Haridas S."/>
            <person name="Hughes K."/>
            <person name="Justo A."/>
            <person name="Karasinski D."/>
            <person name="Kautmanova I."/>
            <person name="Kiss B."/>
            <person name="Kocsube S."/>
            <person name="Kotiranta H."/>
            <person name="LaButti K.M."/>
            <person name="Lechner B.E."/>
            <person name="Liimatainen K."/>
            <person name="Lipzen A."/>
            <person name="Lukacs Z."/>
            <person name="Mihaltcheva S."/>
            <person name="Morgado L.N."/>
            <person name="Niskanen T."/>
            <person name="Noordeloos M.E."/>
            <person name="Ohm R.A."/>
            <person name="Ortiz-Santana B."/>
            <person name="Ovrebo C."/>
            <person name="Racz N."/>
            <person name="Riley R."/>
            <person name="Savchenko A."/>
            <person name="Shiryaev A."/>
            <person name="Soop K."/>
            <person name="Spirin V."/>
            <person name="Szebenyi C."/>
            <person name="Tomsovsky M."/>
            <person name="Tulloss R.E."/>
            <person name="Uehling J."/>
            <person name="Grigoriev I.V."/>
            <person name="Vagvolgyi C."/>
            <person name="Papp T."/>
            <person name="Martin F.M."/>
            <person name="Miettinen O."/>
            <person name="Hibbett D.S."/>
            <person name="Nagy L.G."/>
        </authorList>
    </citation>
    <scope>NUCLEOTIDE SEQUENCE [LARGE SCALE GENOMIC DNA]</scope>
    <source>
        <strain evidence="3 4">CBS 962.96</strain>
    </source>
</reference>
<accession>A0A4S8KKJ6</accession>
<gene>
    <name evidence="3" type="ORF">K435DRAFT_974630</name>
</gene>
<feature type="compositionally biased region" description="Acidic residues" evidence="1">
    <location>
        <begin position="15"/>
        <end position="27"/>
    </location>
</feature>
<feature type="compositionally biased region" description="Basic and acidic residues" evidence="1">
    <location>
        <begin position="165"/>
        <end position="177"/>
    </location>
</feature>
<evidence type="ECO:0000313" key="4">
    <source>
        <dbReference type="Proteomes" id="UP000297245"/>
    </source>
</evidence>
<dbReference type="InterPro" id="IPR012317">
    <property type="entry name" value="Poly(ADP-ribose)pol_cat_dom"/>
</dbReference>